<dbReference type="OrthoDB" id="7765120at2759"/>
<organism evidence="2 3">
    <name type="scientific">Clunio marinus</name>
    <dbReference type="NCBI Taxonomy" id="568069"/>
    <lineage>
        <taxon>Eukaryota</taxon>
        <taxon>Metazoa</taxon>
        <taxon>Ecdysozoa</taxon>
        <taxon>Arthropoda</taxon>
        <taxon>Hexapoda</taxon>
        <taxon>Insecta</taxon>
        <taxon>Pterygota</taxon>
        <taxon>Neoptera</taxon>
        <taxon>Endopterygota</taxon>
        <taxon>Diptera</taxon>
        <taxon>Nematocera</taxon>
        <taxon>Chironomoidea</taxon>
        <taxon>Chironomidae</taxon>
        <taxon>Clunio</taxon>
    </lineage>
</organism>
<evidence type="ECO:0000256" key="1">
    <source>
        <dbReference type="SAM" id="SignalP"/>
    </source>
</evidence>
<dbReference type="InterPro" id="IPR036508">
    <property type="entry name" value="Chitin-bd_dom_sf"/>
</dbReference>
<dbReference type="STRING" id="568069.A0A1J1J6K4"/>
<dbReference type="EMBL" id="CVRI01000070">
    <property type="protein sequence ID" value="CRL07110.1"/>
    <property type="molecule type" value="Genomic_DNA"/>
</dbReference>
<keyword evidence="3" id="KW-1185">Reference proteome</keyword>
<keyword evidence="1" id="KW-0732">Signal</keyword>
<evidence type="ECO:0000313" key="2">
    <source>
        <dbReference type="EMBL" id="CRL07110.1"/>
    </source>
</evidence>
<reference evidence="2 3" key="1">
    <citation type="submission" date="2015-04" db="EMBL/GenBank/DDBJ databases">
        <authorList>
            <person name="Syromyatnikov M.Y."/>
            <person name="Popov V.N."/>
        </authorList>
    </citation>
    <scope>NUCLEOTIDE SEQUENCE [LARGE SCALE GENOMIC DNA]</scope>
</reference>
<feature type="chain" id="PRO_5012113970" evidence="1">
    <location>
        <begin position="20"/>
        <end position="202"/>
    </location>
</feature>
<proteinExistence type="predicted"/>
<dbReference type="GO" id="GO:0008061">
    <property type="term" value="F:chitin binding"/>
    <property type="evidence" value="ECO:0007669"/>
    <property type="project" value="InterPro"/>
</dbReference>
<protein>
    <submittedName>
        <fullName evidence="2">CLUMA_CG020107, isoform A</fullName>
    </submittedName>
</protein>
<sequence>MNNHLFAALLGCFIVHGMAQHDVIQFTDSQGRCWTCSPNSPCVPCSGNNNHNNNNNHVINPLVDPPPVDPSCPPPDCSILENRGILWPNADPRFFLQCVPEGGVWVPTEVPCQCGTFFDYLNQRCEFPWDWNPACAFTSIPDPLPCEDETTPTTTTEDDTTTISDTTTTTAPCVPCMPCIPCMIWWMCQPCSQSCNNGCSMG</sequence>
<feature type="signal peptide" evidence="1">
    <location>
        <begin position="1"/>
        <end position="19"/>
    </location>
</feature>
<dbReference type="Proteomes" id="UP000183832">
    <property type="component" value="Unassembled WGS sequence"/>
</dbReference>
<gene>
    <name evidence="2" type="ORF">CLUMA_CG020107</name>
</gene>
<dbReference type="SUPFAM" id="SSF57625">
    <property type="entry name" value="Invertebrate chitin-binding proteins"/>
    <property type="match status" value="1"/>
</dbReference>
<accession>A0A1J1J6K4</accession>
<name>A0A1J1J6K4_9DIPT</name>
<dbReference type="AlphaFoldDB" id="A0A1J1J6K4"/>
<evidence type="ECO:0000313" key="3">
    <source>
        <dbReference type="Proteomes" id="UP000183832"/>
    </source>
</evidence>